<keyword evidence="5" id="KW-1185">Reference proteome</keyword>
<dbReference type="Pfam" id="PF07742">
    <property type="entry name" value="BTG"/>
    <property type="match status" value="1"/>
</dbReference>
<proteinExistence type="inferred from homology"/>
<feature type="domain" description="Anti-proliferative protein" evidence="3">
    <location>
        <begin position="6"/>
        <end position="91"/>
    </location>
</feature>
<evidence type="ECO:0000256" key="2">
    <source>
        <dbReference type="SAM" id="MobiDB-lite"/>
    </source>
</evidence>
<evidence type="ECO:0000259" key="3">
    <source>
        <dbReference type="SMART" id="SM00099"/>
    </source>
</evidence>
<accession>A0A8C7CMJ3</accession>
<dbReference type="Gene3D" id="3.90.640.90">
    <property type="entry name" value="Anti-proliferative protein, N-terminal domain"/>
    <property type="match status" value="1"/>
</dbReference>
<organism evidence="4 5">
    <name type="scientific">Oncorhynchus kisutch</name>
    <name type="common">Coho salmon</name>
    <name type="synonym">Salmo kisutch</name>
    <dbReference type="NCBI Taxonomy" id="8019"/>
    <lineage>
        <taxon>Eukaryota</taxon>
        <taxon>Metazoa</taxon>
        <taxon>Chordata</taxon>
        <taxon>Craniata</taxon>
        <taxon>Vertebrata</taxon>
        <taxon>Euteleostomi</taxon>
        <taxon>Actinopterygii</taxon>
        <taxon>Neopterygii</taxon>
        <taxon>Teleostei</taxon>
        <taxon>Protacanthopterygii</taxon>
        <taxon>Salmoniformes</taxon>
        <taxon>Salmonidae</taxon>
        <taxon>Salmoninae</taxon>
        <taxon>Oncorhynchus</taxon>
    </lineage>
</organism>
<sequence>EIWSLITAVVFFLKRLIKKVKKLETQKKVDMFVEWLTVVEKFRGPWYPDNPSKGHAFRCILLNRLQRSIQSCCRPVRRVGFSTKTVACPENSLCGWTQGRCAAVSLVMRMVTSHYHSGSSSDEDSGIRETCPPRTFPQNCHAYQVIYPAAPLWCHPVPKRPSTSSSLCQTPRQTHPALQTQRLGSTWPDRGTCSDLGPIPGHWYFSAGIYITRANCEL</sequence>
<dbReference type="GeneTree" id="ENSGT01120000274153"/>
<dbReference type="InterPro" id="IPR002087">
    <property type="entry name" value="Anti_prolifrtn"/>
</dbReference>
<dbReference type="InterPro" id="IPR033332">
    <property type="entry name" value="BTG"/>
</dbReference>
<evidence type="ECO:0000256" key="1">
    <source>
        <dbReference type="ARBA" id="ARBA00007989"/>
    </source>
</evidence>
<dbReference type="GO" id="GO:0005737">
    <property type="term" value="C:cytoplasm"/>
    <property type="evidence" value="ECO:0007669"/>
    <property type="project" value="TreeGrafter"/>
</dbReference>
<reference evidence="4" key="1">
    <citation type="submission" date="2025-08" db="UniProtKB">
        <authorList>
            <consortium name="Ensembl"/>
        </authorList>
    </citation>
    <scope>IDENTIFICATION</scope>
</reference>
<dbReference type="InterPro" id="IPR036054">
    <property type="entry name" value="BTG-like_sf"/>
</dbReference>
<dbReference type="GO" id="GO:0005634">
    <property type="term" value="C:nucleus"/>
    <property type="evidence" value="ECO:0007669"/>
    <property type="project" value="TreeGrafter"/>
</dbReference>
<dbReference type="Ensembl" id="ENSOKIT00005009384.1">
    <property type="protein sequence ID" value="ENSOKIP00005008843.1"/>
    <property type="gene ID" value="ENSOKIG00005003905.1"/>
</dbReference>
<evidence type="ECO:0000313" key="5">
    <source>
        <dbReference type="Proteomes" id="UP000694557"/>
    </source>
</evidence>
<dbReference type="PANTHER" id="PTHR22978:SF6">
    <property type="entry name" value="PROTEIN BTG3"/>
    <property type="match status" value="1"/>
</dbReference>
<dbReference type="AlphaFoldDB" id="A0A8C7CMJ3"/>
<dbReference type="Proteomes" id="UP000694557">
    <property type="component" value="Unassembled WGS sequence"/>
</dbReference>
<evidence type="ECO:0000313" key="4">
    <source>
        <dbReference type="Ensembl" id="ENSOKIP00005008843.1"/>
    </source>
</evidence>
<comment type="similarity">
    <text evidence="1">Belongs to the BTG family.</text>
</comment>
<protein>
    <recommendedName>
        <fullName evidence="3">Anti-proliferative protein domain-containing protein</fullName>
    </recommendedName>
</protein>
<dbReference type="SMART" id="SM00099">
    <property type="entry name" value="btg1"/>
    <property type="match status" value="1"/>
</dbReference>
<feature type="region of interest" description="Disordered" evidence="2">
    <location>
        <begin position="165"/>
        <end position="184"/>
    </location>
</feature>
<dbReference type="PANTHER" id="PTHR22978">
    <property type="entry name" value="B-CELL TRANSLOCATION GENE"/>
    <property type="match status" value="1"/>
</dbReference>
<dbReference type="SUPFAM" id="SSF160696">
    <property type="entry name" value="BTG domain-like"/>
    <property type="match status" value="1"/>
</dbReference>
<name>A0A8C7CMJ3_ONCKI</name>
<reference evidence="4" key="2">
    <citation type="submission" date="2025-09" db="UniProtKB">
        <authorList>
            <consortium name="Ensembl"/>
        </authorList>
    </citation>
    <scope>IDENTIFICATION</scope>
</reference>